<protein>
    <submittedName>
        <fullName evidence="1">Uncharacterized protein</fullName>
    </submittedName>
</protein>
<evidence type="ECO:0000313" key="1">
    <source>
        <dbReference type="EMBL" id="NDL02562.1"/>
    </source>
</evidence>
<comment type="caution">
    <text evidence="1">The sequence shown here is derived from an EMBL/GenBank/DDBJ whole genome shotgun (WGS) entry which is preliminary data.</text>
</comment>
<organism evidence="1 2">
    <name type="scientific">Photorhabdus bodei</name>
    <dbReference type="NCBI Taxonomy" id="2029681"/>
    <lineage>
        <taxon>Bacteria</taxon>
        <taxon>Pseudomonadati</taxon>
        <taxon>Pseudomonadota</taxon>
        <taxon>Gammaproteobacteria</taxon>
        <taxon>Enterobacterales</taxon>
        <taxon>Morganellaceae</taxon>
        <taxon>Photorhabdus</taxon>
    </lineage>
</organism>
<gene>
    <name evidence="1" type="ORF">GPY48_04570</name>
</gene>
<dbReference type="RefSeq" id="WP_162119998.1">
    <property type="nucleotide sequence ID" value="NZ_CAWNYH010000010.1"/>
</dbReference>
<reference evidence="1 2" key="1">
    <citation type="submission" date="2019-12" db="EMBL/GenBank/DDBJ databases">
        <title>Engineering Photorhabdus to improve their lethality against agricultural pests.</title>
        <authorList>
            <person name="Machado R.A.R."/>
        </authorList>
    </citation>
    <scope>NUCLEOTIDE SEQUENCE [LARGE SCALE GENOMIC DNA]</scope>
    <source>
        <strain evidence="1 2">M-CN4</strain>
    </source>
</reference>
<dbReference type="GeneID" id="88808737"/>
<name>A0ABX0AIE5_9GAMM</name>
<keyword evidence="2" id="KW-1185">Reference proteome</keyword>
<evidence type="ECO:0000313" key="2">
    <source>
        <dbReference type="Proteomes" id="UP000466619"/>
    </source>
</evidence>
<sequence length="47" mass="5520">MRHLSLNLLRVETTKNADICRKRRIASMDIGYLDRVLAAWFNMLGKK</sequence>
<accession>A0ABX0AIE5</accession>
<dbReference type="Proteomes" id="UP000466619">
    <property type="component" value="Unassembled WGS sequence"/>
</dbReference>
<proteinExistence type="predicted"/>
<dbReference type="EMBL" id="WSFC01000006">
    <property type="protein sequence ID" value="NDL02562.1"/>
    <property type="molecule type" value="Genomic_DNA"/>
</dbReference>